<keyword evidence="3" id="KW-0687">Ribonucleoprotein</keyword>
<protein>
    <recommendedName>
        <fullName evidence="4">Large ribosomal subunit protein uL4m</fullName>
    </recommendedName>
</protein>
<dbReference type="InterPro" id="IPR023574">
    <property type="entry name" value="Ribosomal_uL4_dom_sf"/>
</dbReference>
<dbReference type="Proteomes" id="UP001217417">
    <property type="component" value="Unassembled WGS sequence"/>
</dbReference>
<dbReference type="Gene3D" id="3.40.1370.10">
    <property type="match status" value="1"/>
</dbReference>
<evidence type="ECO:0000313" key="7">
    <source>
        <dbReference type="Proteomes" id="UP001217417"/>
    </source>
</evidence>
<evidence type="ECO:0000256" key="2">
    <source>
        <dbReference type="ARBA" id="ARBA00022980"/>
    </source>
</evidence>
<dbReference type="RefSeq" id="XP_056041891.1">
    <property type="nucleotide sequence ID" value="XM_056188396.1"/>
</dbReference>
<dbReference type="PANTHER" id="PTHR10746:SF6">
    <property type="entry name" value="LARGE RIBOSOMAL SUBUNIT PROTEIN UL4M"/>
    <property type="match status" value="1"/>
</dbReference>
<gene>
    <name evidence="6" type="ORF">POJ06DRAFT_259491</name>
</gene>
<evidence type="ECO:0000313" key="6">
    <source>
        <dbReference type="EMBL" id="KAJ8098441.1"/>
    </source>
</evidence>
<comment type="caution">
    <text evidence="6">The sequence shown here is derived from an EMBL/GenBank/DDBJ whole genome shotgun (WGS) entry which is preliminary data.</text>
</comment>
<dbReference type="SUPFAM" id="SSF52166">
    <property type="entry name" value="Ribosomal protein L4"/>
    <property type="match status" value="1"/>
</dbReference>
<dbReference type="GeneID" id="80883562"/>
<dbReference type="InterPro" id="IPR013005">
    <property type="entry name" value="Ribosomal_uL4-like"/>
</dbReference>
<dbReference type="GO" id="GO:0005840">
    <property type="term" value="C:ribosome"/>
    <property type="evidence" value="ECO:0007669"/>
    <property type="project" value="UniProtKB-KW"/>
</dbReference>
<dbReference type="EMBL" id="JARPMG010000009">
    <property type="protein sequence ID" value="KAJ8098441.1"/>
    <property type="molecule type" value="Genomic_DNA"/>
</dbReference>
<dbReference type="InterPro" id="IPR002136">
    <property type="entry name" value="Ribosomal_uL4"/>
</dbReference>
<comment type="similarity">
    <text evidence="1">Belongs to the universal ribosomal protein uL4 family.</text>
</comment>
<evidence type="ECO:0000256" key="4">
    <source>
        <dbReference type="ARBA" id="ARBA00040565"/>
    </source>
</evidence>
<keyword evidence="7" id="KW-1185">Reference proteome</keyword>
<dbReference type="GO" id="GO:1990904">
    <property type="term" value="C:ribonucleoprotein complex"/>
    <property type="evidence" value="ECO:0007669"/>
    <property type="project" value="UniProtKB-KW"/>
</dbReference>
<accession>A0AAD7VR03</accession>
<feature type="region of interest" description="Disordered" evidence="5">
    <location>
        <begin position="70"/>
        <end position="93"/>
    </location>
</feature>
<dbReference type="Pfam" id="PF00573">
    <property type="entry name" value="Ribosomal_L4"/>
    <property type="match status" value="1"/>
</dbReference>
<evidence type="ECO:0000256" key="3">
    <source>
        <dbReference type="ARBA" id="ARBA00023274"/>
    </source>
</evidence>
<reference evidence="6" key="1">
    <citation type="submission" date="2023-03" db="EMBL/GenBank/DDBJ databases">
        <title>Near-Complete genome sequence of Lipomyces tetrasporous NRRL Y-64009, an oleaginous yeast capable of growing on lignocellulosic hydrolysates.</title>
        <authorList>
            <consortium name="Lawrence Berkeley National Laboratory"/>
            <person name="Jagtap S.S."/>
            <person name="Liu J.-J."/>
            <person name="Walukiewicz H.E."/>
            <person name="Pangilinan J."/>
            <person name="Lipzen A."/>
            <person name="Ahrendt S."/>
            <person name="Koriabine M."/>
            <person name="Cobaugh K."/>
            <person name="Salamov A."/>
            <person name="Yoshinaga Y."/>
            <person name="Ng V."/>
            <person name="Daum C."/>
            <person name="Grigoriev I.V."/>
            <person name="Slininger P.J."/>
            <person name="Dien B.S."/>
            <person name="Jin Y.-S."/>
            <person name="Rao C.V."/>
        </authorList>
    </citation>
    <scope>NUCLEOTIDE SEQUENCE</scope>
    <source>
        <strain evidence="6">NRRL Y-64009</strain>
    </source>
</reference>
<dbReference type="PANTHER" id="PTHR10746">
    <property type="entry name" value="50S RIBOSOMAL PROTEIN L4"/>
    <property type="match status" value="1"/>
</dbReference>
<evidence type="ECO:0000256" key="5">
    <source>
        <dbReference type="SAM" id="MobiDB-lite"/>
    </source>
</evidence>
<name>A0AAD7VR03_9ASCO</name>
<proteinExistence type="inferred from homology"/>
<keyword evidence="2 6" id="KW-0689">Ribosomal protein</keyword>
<dbReference type="GO" id="GO:0003735">
    <property type="term" value="F:structural constituent of ribosome"/>
    <property type="evidence" value="ECO:0007669"/>
    <property type="project" value="InterPro"/>
</dbReference>
<dbReference type="GO" id="GO:0006412">
    <property type="term" value="P:translation"/>
    <property type="evidence" value="ECO:0007669"/>
    <property type="project" value="InterPro"/>
</dbReference>
<evidence type="ECO:0000256" key="1">
    <source>
        <dbReference type="ARBA" id="ARBA00010528"/>
    </source>
</evidence>
<dbReference type="AlphaFoldDB" id="A0AAD7VR03"/>
<organism evidence="6 7">
    <name type="scientific">Lipomyces tetrasporus</name>
    <dbReference type="NCBI Taxonomy" id="54092"/>
    <lineage>
        <taxon>Eukaryota</taxon>
        <taxon>Fungi</taxon>
        <taxon>Dikarya</taxon>
        <taxon>Ascomycota</taxon>
        <taxon>Saccharomycotina</taxon>
        <taxon>Lipomycetes</taxon>
        <taxon>Lipomycetales</taxon>
        <taxon>Lipomycetaceae</taxon>
        <taxon>Lipomyces</taxon>
    </lineage>
</organism>
<sequence>MVQPRLLLLFNNLSRSAPAFASQSLKTIRSCRTRGTATVASTTESSSTISPLTPFEPIRSLNDAVLSTSESVQNDAGYTEPNASSETADDQVTQHGLTWAPAKSENAAALPFAARPPSAVLTLLHSFPSLEPTSFAAIPTSLLALPFRRDILWQAVVYENDTLHDRRSLFAPNRAELGYSKKKMAPQKGRGMARVGKAGSPIFNHGGKPFGPRHPDDRTLLNRRVYNLALRTAFSYAYQRGNLVVLDGPAELVTYKSKAAQAIWEVHAWSNLAVLVIVAGERKNLNLSLRKSEPNTQVVYMKDLDVRTLLKAKKIVVEREALAYIEENTQGKKYLDEETMGKNFDVVAKRVKEATARAKKAKKAQAKK</sequence>